<dbReference type="RefSeq" id="WP_270680896.1">
    <property type="nucleotide sequence ID" value="NZ_JAQFWP010000078.1"/>
</dbReference>
<sequence>MTASAPKHGPSPAQGSEPRTDGASGPGPGDDPVAPLLQIAHRPTLARRLVSWSSRPPGRLYLPACVGIGLVLLYEDSVPGGHLPAFVLGMGGGTVLAAMGALRLGIAMGVARPMVRRYWMRWIAAPLVAAAAIGLAVADIPLQGRVAASAEQLMDVRDTANRSTTVPMNGDWAGLYPLTSVGALRDGTTLYGVQGAGLLNRSGLAYSAEPLEEGVFIGGHGSRVYEHITDDWYAWTEY</sequence>
<comment type="caution">
    <text evidence="3">The sequence shown here is derived from an EMBL/GenBank/DDBJ whole genome shotgun (WGS) entry which is preliminary data.</text>
</comment>
<reference evidence="3" key="1">
    <citation type="submission" date="2023-01" db="EMBL/GenBank/DDBJ databases">
        <title>Draft genome sequence of Nocardiopsis sp. LSu2-4 isolated from halophytes.</title>
        <authorList>
            <person name="Duangmal K."/>
            <person name="Chantavorakit T."/>
        </authorList>
    </citation>
    <scope>NUCLEOTIDE SEQUENCE</scope>
    <source>
        <strain evidence="3">LSu2-4</strain>
    </source>
</reference>
<keyword evidence="2" id="KW-1133">Transmembrane helix</keyword>
<evidence type="ECO:0000256" key="1">
    <source>
        <dbReference type="SAM" id="MobiDB-lite"/>
    </source>
</evidence>
<keyword evidence="4" id="KW-1185">Reference proteome</keyword>
<keyword evidence="2" id="KW-0812">Transmembrane</keyword>
<dbReference type="EMBL" id="JAQFWP010000078">
    <property type="protein sequence ID" value="MDA2808298.1"/>
    <property type="molecule type" value="Genomic_DNA"/>
</dbReference>
<feature type="transmembrane region" description="Helical" evidence="2">
    <location>
        <begin position="58"/>
        <end position="74"/>
    </location>
</feature>
<evidence type="ECO:0000313" key="4">
    <source>
        <dbReference type="Proteomes" id="UP001165685"/>
    </source>
</evidence>
<gene>
    <name evidence="3" type="ORF">O4U47_27565</name>
</gene>
<feature type="transmembrane region" description="Helical" evidence="2">
    <location>
        <begin position="118"/>
        <end position="138"/>
    </location>
</feature>
<proteinExistence type="predicted"/>
<dbReference type="Proteomes" id="UP001165685">
    <property type="component" value="Unassembled WGS sequence"/>
</dbReference>
<keyword evidence="2" id="KW-0472">Membrane</keyword>
<evidence type="ECO:0000313" key="3">
    <source>
        <dbReference type="EMBL" id="MDA2808298.1"/>
    </source>
</evidence>
<name>A0ABT4TUB9_9ACTN</name>
<organism evidence="3 4">
    <name type="scientific">Nocardiopsis suaedae</name>
    <dbReference type="NCBI Taxonomy" id="3018444"/>
    <lineage>
        <taxon>Bacteria</taxon>
        <taxon>Bacillati</taxon>
        <taxon>Actinomycetota</taxon>
        <taxon>Actinomycetes</taxon>
        <taxon>Streptosporangiales</taxon>
        <taxon>Nocardiopsidaceae</taxon>
        <taxon>Nocardiopsis</taxon>
    </lineage>
</organism>
<accession>A0ABT4TUB9</accession>
<protein>
    <submittedName>
        <fullName evidence="3">Uncharacterized protein</fullName>
    </submittedName>
</protein>
<evidence type="ECO:0000256" key="2">
    <source>
        <dbReference type="SAM" id="Phobius"/>
    </source>
</evidence>
<feature type="region of interest" description="Disordered" evidence="1">
    <location>
        <begin position="1"/>
        <end position="34"/>
    </location>
</feature>
<feature type="transmembrane region" description="Helical" evidence="2">
    <location>
        <begin position="86"/>
        <end position="106"/>
    </location>
</feature>